<evidence type="ECO:0000256" key="7">
    <source>
        <dbReference type="ARBA" id="ARBA00022982"/>
    </source>
</evidence>
<accession>A0A1I4Q862</accession>
<dbReference type="GO" id="GO:0055085">
    <property type="term" value="P:transmembrane transport"/>
    <property type="evidence" value="ECO:0007669"/>
    <property type="project" value="InterPro"/>
</dbReference>
<dbReference type="PANTHER" id="PTHR30578">
    <property type="entry name" value="ELECTRON TRANSPORT COMPLEX PROTEIN RNFD"/>
    <property type="match status" value="1"/>
</dbReference>
<feature type="transmembrane region" description="Helical" evidence="10">
    <location>
        <begin position="266"/>
        <end position="286"/>
    </location>
</feature>
<evidence type="ECO:0000313" key="11">
    <source>
        <dbReference type="EMBL" id="SFM36272.1"/>
    </source>
</evidence>
<keyword evidence="4 10" id="KW-0288">FMN</keyword>
<keyword evidence="9 10" id="KW-0472">Membrane</keyword>
<dbReference type="NCBIfam" id="NF002011">
    <property type="entry name" value="PRK00816.1"/>
    <property type="match status" value="1"/>
</dbReference>
<dbReference type="STRING" id="1720063.SAMN05216217_10416"/>
<feature type="transmembrane region" description="Helical" evidence="10">
    <location>
        <begin position="44"/>
        <end position="62"/>
    </location>
</feature>
<feature type="transmembrane region" description="Helical" evidence="10">
    <location>
        <begin position="20"/>
        <end position="38"/>
    </location>
</feature>
<sequence length="355" mass="38418">MALLRITSPHALGNNRTRNLMLWVLAAMLPGIAVMTWLFGWGTLINLTLASLFALAFEAVLLRLRQRPVGFFLGDGSALVTAWLLAVALPAYAPWWLVLVAVGFAMLFGKHLYGGLGQNPFNPAMLGYAVVLVSFPLEMTSWPAWRGIEQVLPELQSTLGLLEGLQRVFTPGALALDGWTLATPLDVMKNNNSLTVAELQAAQPVFGLLSGYGWEWVSLAWLLGGAVLLWKRVFSWHAPVGMLGALLLMSLLFWNGSGSNSNGSPLFHLLGGATMLGAFFIITDPVSGATSKLGRLLFGAGVGVLVYIIRVWGSYPDAVAFAVLLMNLAAPTLDYYTTPRTYGHRKAERGMSKVD</sequence>
<evidence type="ECO:0000256" key="6">
    <source>
        <dbReference type="ARBA" id="ARBA00022967"/>
    </source>
</evidence>
<keyword evidence="7 10" id="KW-0249">Electron transport</keyword>
<organism evidence="11 12">
    <name type="scientific">Halopseudomonas yangmingensis</name>
    <dbReference type="NCBI Taxonomy" id="1720063"/>
    <lineage>
        <taxon>Bacteria</taxon>
        <taxon>Pseudomonadati</taxon>
        <taxon>Pseudomonadota</taxon>
        <taxon>Gammaproteobacteria</taxon>
        <taxon>Pseudomonadales</taxon>
        <taxon>Pseudomonadaceae</taxon>
        <taxon>Halopseudomonas</taxon>
    </lineage>
</organism>
<keyword evidence="1 10" id="KW-0813">Transport</keyword>
<feature type="modified residue" description="FMN phosphoryl threonine" evidence="10">
    <location>
        <position position="183"/>
    </location>
</feature>
<evidence type="ECO:0000256" key="4">
    <source>
        <dbReference type="ARBA" id="ARBA00022643"/>
    </source>
</evidence>
<dbReference type="EMBL" id="FOUI01000004">
    <property type="protein sequence ID" value="SFM36272.1"/>
    <property type="molecule type" value="Genomic_DNA"/>
</dbReference>
<dbReference type="EC" id="7.-.-.-" evidence="10"/>
<comment type="function">
    <text evidence="10">Part of a membrane-bound complex that couples electron transfer with translocation of ions across the membrane.</text>
</comment>
<dbReference type="GO" id="GO:0022900">
    <property type="term" value="P:electron transport chain"/>
    <property type="evidence" value="ECO:0007669"/>
    <property type="project" value="UniProtKB-UniRule"/>
</dbReference>
<evidence type="ECO:0000256" key="8">
    <source>
        <dbReference type="ARBA" id="ARBA00022989"/>
    </source>
</evidence>
<comment type="subunit">
    <text evidence="10">The complex is composed of six subunits: RnfA, RnfB, RnfC, RnfD, RnfE and RnfG.</text>
</comment>
<keyword evidence="10" id="KW-0997">Cell inner membrane</keyword>
<feature type="transmembrane region" description="Helical" evidence="10">
    <location>
        <begin position="69"/>
        <end position="89"/>
    </location>
</feature>
<keyword evidence="8 10" id="KW-1133">Transmembrane helix</keyword>
<feature type="transmembrane region" description="Helical" evidence="10">
    <location>
        <begin position="95"/>
        <end position="113"/>
    </location>
</feature>
<evidence type="ECO:0000256" key="3">
    <source>
        <dbReference type="ARBA" id="ARBA00022630"/>
    </source>
</evidence>
<comment type="cofactor">
    <cofactor evidence="10">
        <name>FMN</name>
        <dbReference type="ChEBI" id="CHEBI:58210"/>
    </cofactor>
</comment>
<name>A0A1I4Q862_9GAMM</name>
<dbReference type="NCBIfam" id="TIGR01946">
    <property type="entry name" value="rnfD"/>
    <property type="match status" value="1"/>
</dbReference>
<feature type="transmembrane region" description="Helical" evidence="10">
    <location>
        <begin position="318"/>
        <end position="336"/>
    </location>
</feature>
<evidence type="ECO:0000256" key="9">
    <source>
        <dbReference type="ARBA" id="ARBA00023136"/>
    </source>
</evidence>
<evidence type="ECO:0000256" key="1">
    <source>
        <dbReference type="ARBA" id="ARBA00022448"/>
    </source>
</evidence>
<evidence type="ECO:0000256" key="2">
    <source>
        <dbReference type="ARBA" id="ARBA00022553"/>
    </source>
</evidence>
<dbReference type="PANTHER" id="PTHR30578:SF0">
    <property type="entry name" value="ION-TRANSLOCATING OXIDOREDUCTASE COMPLEX SUBUNIT D"/>
    <property type="match status" value="1"/>
</dbReference>
<dbReference type="HAMAP" id="MF_00462">
    <property type="entry name" value="RsxD_RnfD"/>
    <property type="match status" value="1"/>
</dbReference>
<comment type="similarity">
    <text evidence="10">Belongs to the NqrB/RnfD family.</text>
</comment>
<dbReference type="AlphaFoldDB" id="A0A1I4Q862"/>
<keyword evidence="6 10" id="KW-1278">Translocase</keyword>
<dbReference type="OrthoDB" id="9776359at2"/>
<evidence type="ECO:0000313" key="12">
    <source>
        <dbReference type="Proteomes" id="UP000243629"/>
    </source>
</evidence>
<keyword evidence="3 10" id="KW-0285">Flavoprotein</keyword>
<keyword evidence="2 10" id="KW-0597">Phosphoprotein</keyword>
<protein>
    <recommendedName>
        <fullName evidence="10">Ion-translocating oxidoreductase complex subunit D</fullName>
        <ecNumber evidence="10">7.-.-.-</ecNumber>
    </recommendedName>
    <alternativeName>
        <fullName evidence="10">Rnf electron transport complex subunit D</fullName>
    </alternativeName>
</protein>
<dbReference type="GO" id="GO:0005886">
    <property type="term" value="C:plasma membrane"/>
    <property type="evidence" value="ECO:0007669"/>
    <property type="project" value="UniProtKB-SubCell"/>
</dbReference>
<feature type="transmembrane region" description="Helical" evidence="10">
    <location>
        <begin position="125"/>
        <end position="145"/>
    </location>
</feature>
<proteinExistence type="inferred from homology"/>
<dbReference type="InterPro" id="IPR004338">
    <property type="entry name" value="NqrB/RnfD"/>
</dbReference>
<comment type="subcellular location">
    <subcellularLocation>
        <location evidence="10">Cell inner membrane</location>
        <topology evidence="10">Multi-pass membrane protein</topology>
    </subcellularLocation>
</comment>
<evidence type="ECO:0000256" key="10">
    <source>
        <dbReference type="HAMAP-Rule" id="MF_00462"/>
    </source>
</evidence>
<feature type="transmembrane region" description="Helical" evidence="10">
    <location>
        <begin position="212"/>
        <end position="229"/>
    </location>
</feature>
<gene>
    <name evidence="10" type="primary">rnfD</name>
    <name evidence="11" type="ORF">SAMN05216217_10416</name>
</gene>
<keyword evidence="10" id="KW-1003">Cell membrane</keyword>
<evidence type="ECO:0000256" key="5">
    <source>
        <dbReference type="ARBA" id="ARBA00022692"/>
    </source>
</evidence>
<feature type="transmembrane region" description="Helical" evidence="10">
    <location>
        <begin position="293"/>
        <end position="312"/>
    </location>
</feature>
<keyword evidence="5 10" id="KW-0812">Transmembrane</keyword>
<dbReference type="RefSeq" id="WP_093473713.1">
    <property type="nucleotide sequence ID" value="NZ_FOUI01000004.1"/>
</dbReference>
<dbReference type="InterPro" id="IPR011303">
    <property type="entry name" value="RnfD_bac"/>
</dbReference>
<dbReference type="Proteomes" id="UP000243629">
    <property type="component" value="Unassembled WGS sequence"/>
</dbReference>
<reference evidence="12" key="1">
    <citation type="submission" date="2016-10" db="EMBL/GenBank/DDBJ databases">
        <authorList>
            <person name="Varghese N."/>
            <person name="Submissions S."/>
        </authorList>
    </citation>
    <scope>NUCLEOTIDE SEQUENCE [LARGE SCALE GENOMIC DNA]</scope>
    <source>
        <strain evidence="12">DSM 24213</strain>
    </source>
</reference>
<feature type="transmembrane region" description="Helical" evidence="10">
    <location>
        <begin position="236"/>
        <end position="254"/>
    </location>
</feature>
<keyword evidence="12" id="KW-1185">Reference proteome</keyword>
<dbReference type="Pfam" id="PF03116">
    <property type="entry name" value="NQR2_RnfD_RnfE"/>
    <property type="match status" value="1"/>
</dbReference>